<name>A0A2H3D3S4_ARMGA</name>
<sequence>MRLPRTSMLMTSCFCYSSFLFPWAIRTISGPRCNKRATSSSGLNFLYFVLVSAQGALPRSTRTSSLFHFDSCLIGAIFPARMSLPNPAHWCHILAAASPPRITNGGKLVSRYEDTV</sequence>
<gene>
    <name evidence="1" type="ORF">ARMGADRAFT_321028</name>
</gene>
<dbReference type="OrthoDB" id="10502349at2759"/>
<keyword evidence="2" id="KW-1185">Reference proteome</keyword>
<organism evidence="1 2">
    <name type="scientific">Armillaria gallica</name>
    <name type="common">Bulbous honey fungus</name>
    <name type="synonym">Armillaria bulbosa</name>
    <dbReference type="NCBI Taxonomy" id="47427"/>
    <lineage>
        <taxon>Eukaryota</taxon>
        <taxon>Fungi</taxon>
        <taxon>Dikarya</taxon>
        <taxon>Basidiomycota</taxon>
        <taxon>Agaricomycotina</taxon>
        <taxon>Agaricomycetes</taxon>
        <taxon>Agaricomycetidae</taxon>
        <taxon>Agaricales</taxon>
        <taxon>Marasmiineae</taxon>
        <taxon>Physalacriaceae</taxon>
        <taxon>Armillaria</taxon>
    </lineage>
</organism>
<protein>
    <submittedName>
        <fullName evidence="1">Uncharacterized protein</fullName>
    </submittedName>
</protein>
<dbReference type="EMBL" id="KZ293667">
    <property type="protein sequence ID" value="PBK89909.1"/>
    <property type="molecule type" value="Genomic_DNA"/>
</dbReference>
<evidence type="ECO:0000313" key="2">
    <source>
        <dbReference type="Proteomes" id="UP000217790"/>
    </source>
</evidence>
<reference evidence="2" key="1">
    <citation type="journal article" date="2017" name="Nat. Ecol. Evol.">
        <title>Genome expansion and lineage-specific genetic innovations in the forest pathogenic fungi Armillaria.</title>
        <authorList>
            <person name="Sipos G."/>
            <person name="Prasanna A.N."/>
            <person name="Walter M.C."/>
            <person name="O'Connor E."/>
            <person name="Balint B."/>
            <person name="Krizsan K."/>
            <person name="Kiss B."/>
            <person name="Hess J."/>
            <person name="Varga T."/>
            <person name="Slot J."/>
            <person name="Riley R."/>
            <person name="Boka B."/>
            <person name="Rigling D."/>
            <person name="Barry K."/>
            <person name="Lee J."/>
            <person name="Mihaltcheva S."/>
            <person name="LaButti K."/>
            <person name="Lipzen A."/>
            <person name="Waldron R."/>
            <person name="Moloney N.M."/>
            <person name="Sperisen C."/>
            <person name="Kredics L."/>
            <person name="Vagvoelgyi C."/>
            <person name="Patrignani A."/>
            <person name="Fitzpatrick D."/>
            <person name="Nagy I."/>
            <person name="Doyle S."/>
            <person name="Anderson J.B."/>
            <person name="Grigoriev I.V."/>
            <person name="Gueldener U."/>
            <person name="Muensterkoetter M."/>
            <person name="Nagy L.G."/>
        </authorList>
    </citation>
    <scope>NUCLEOTIDE SEQUENCE [LARGE SCALE GENOMIC DNA]</scope>
    <source>
        <strain evidence="2">Ar21-2</strain>
    </source>
</reference>
<proteinExistence type="predicted"/>
<dbReference type="Proteomes" id="UP000217790">
    <property type="component" value="Unassembled WGS sequence"/>
</dbReference>
<evidence type="ECO:0000313" key="1">
    <source>
        <dbReference type="EMBL" id="PBK89909.1"/>
    </source>
</evidence>
<dbReference type="InParanoid" id="A0A2H3D3S4"/>
<accession>A0A2H3D3S4</accession>
<dbReference type="AlphaFoldDB" id="A0A2H3D3S4"/>